<feature type="transmembrane region" description="Helical" evidence="3">
    <location>
        <begin position="77"/>
        <end position="104"/>
    </location>
</feature>
<evidence type="ECO:0000313" key="6">
    <source>
        <dbReference type="Proteomes" id="UP000613740"/>
    </source>
</evidence>
<dbReference type="Gene3D" id="1.10.238.10">
    <property type="entry name" value="EF-hand"/>
    <property type="match status" value="1"/>
</dbReference>
<dbReference type="AlphaFoldDB" id="A0A836B610"/>
<evidence type="ECO:0000256" key="2">
    <source>
        <dbReference type="SAM" id="MobiDB-lite"/>
    </source>
</evidence>
<keyword evidence="3" id="KW-0812">Transmembrane</keyword>
<sequence length="336" mass="35457">MAEATATISDAGPNSPGLEKERTSGGSNRSHIRMSKVNTKLREVLKQYDKDGDNKITRPELEEVINHLVKEQFQNKIFLGLLLGLLVYFVLLLGSLFALTWAVMLAQKDTETSGNTWVVKDTHTPISLGISDITVANSSLVLRGSSGSTATRLSTTAPAVKMAVYEGVSYSDLLKVDHIVVQGMQLSPQISVTAQAKLAVLGVTQMPVTSSSGVTTISLRVETKDGVLLLQGGAWYLEGGGGVLLASTGMLAAANGQRAPIQGPAAGESYTVYAYSSHTLSGVTSASCTSRLNATSCGAAYTACGSPAWPRFTSQNFALCEKVNYTALAYPSSFCC</sequence>
<dbReference type="OrthoDB" id="530586at2759"/>
<evidence type="ECO:0000256" key="3">
    <source>
        <dbReference type="SAM" id="Phobius"/>
    </source>
</evidence>
<dbReference type="PROSITE" id="PS50222">
    <property type="entry name" value="EF_HAND_2"/>
    <property type="match status" value="1"/>
</dbReference>
<dbReference type="InterPro" id="IPR018247">
    <property type="entry name" value="EF_Hand_1_Ca_BS"/>
</dbReference>
<evidence type="ECO:0000259" key="4">
    <source>
        <dbReference type="PROSITE" id="PS50222"/>
    </source>
</evidence>
<keyword evidence="6" id="KW-1185">Reference proteome</keyword>
<evidence type="ECO:0000256" key="1">
    <source>
        <dbReference type="ARBA" id="ARBA00022837"/>
    </source>
</evidence>
<keyword evidence="3" id="KW-1133">Transmembrane helix</keyword>
<accession>A0A836B610</accession>
<evidence type="ECO:0000313" key="5">
    <source>
        <dbReference type="EMBL" id="KAG2448269.1"/>
    </source>
</evidence>
<name>A0A836B610_9CHLO</name>
<proteinExistence type="predicted"/>
<dbReference type="GO" id="GO:0005509">
    <property type="term" value="F:calcium ion binding"/>
    <property type="evidence" value="ECO:0007669"/>
    <property type="project" value="InterPro"/>
</dbReference>
<dbReference type="PROSITE" id="PS00018">
    <property type="entry name" value="EF_HAND_1"/>
    <property type="match status" value="1"/>
</dbReference>
<feature type="domain" description="EF-hand" evidence="4">
    <location>
        <begin position="36"/>
        <end position="71"/>
    </location>
</feature>
<comment type="caution">
    <text evidence="5">The sequence shown here is derived from an EMBL/GenBank/DDBJ whole genome shotgun (WGS) entry which is preliminary data.</text>
</comment>
<organism evidence="5 6">
    <name type="scientific">Chlamydomonas schloesseri</name>
    <dbReference type="NCBI Taxonomy" id="2026947"/>
    <lineage>
        <taxon>Eukaryota</taxon>
        <taxon>Viridiplantae</taxon>
        <taxon>Chlorophyta</taxon>
        <taxon>core chlorophytes</taxon>
        <taxon>Chlorophyceae</taxon>
        <taxon>CS clade</taxon>
        <taxon>Chlamydomonadales</taxon>
        <taxon>Chlamydomonadaceae</taxon>
        <taxon>Chlamydomonas</taxon>
    </lineage>
</organism>
<keyword evidence="3" id="KW-0472">Membrane</keyword>
<dbReference type="Proteomes" id="UP000613740">
    <property type="component" value="Unassembled WGS sequence"/>
</dbReference>
<dbReference type="InterPro" id="IPR011992">
    <property type="entry name" value="EF-hand-dom_pair"/>
</dbReference>
<dbReference type="EMBL" id="JAEHOD010000018">
    <property type="protein sequence ID" value="KAG2448269.1"/>
    <property type="molecule type" value="Genomic_DNA"/>
</dbReference>
<dbReference type="InterPro" id="IPR002048">
    <property type="entry name" value="EF_hand_dom"/>
</dbReference>
<reference evidence="5" key="1">
    <citation type="journal article" date="2020" name="bioRxiv">
        <title>Comparative genomics of Chlamydomonas.</title>
        <authorList>
            <person name="Craig R.J."/>
            <person name="Hasan A.R."/>
            <person name="Ness R.W."/>
            <person name="Keightley P.D."/>
        </authorList>
    </citation>
    <scope>NUCLEOTIDE SEQUENCE</scope>
    <source>
        <strain evidence="5">CCAP 11/173</strain>
    </source>
</reference>
<protein>
    <recommendedName>
        <fullName evidence="4">EF-hand domain-containing protein</fullName>
    </recommendedName>
</protein>
<feature type="region of interest" description="Disordered" evidence="2">
    <location>
        <begin position="1"/>
        <end position="32"/>
    </location>
</feature>
<dbReference type="SUPFAM" id="SSF47473">
    <property type="entry name" value="EF-hand"/>
    <property type="match status" value="1"/>
</dbReference>
<gene>
    <name evidence="5" type="ORF">HYH02_006853</name>
</gene>
<keyword evidence="1" id="KW-0106">Calcium</keyword>